<protein>
    <submittedName>
        <fullName evidence="1">Uncharacterized protein</fullName>
    </submittedName>
</protein>
<evidence type="ECO:0000313" key="2">
    <source>
        <dbReference type="Proteomes" id="UP000324241"/>
    </source>
</evidence>
<dbReference type="RefSeq" id="XP_033424542.1">
    <property type="nucleotide sequence ID" value="XM_033573990.1"/>
</dbReference>
<sequence>MQITYHTEILLDMDLMCVNLLNEGDLSPASVLDSILESTAESQHLDILTDILTVGSEVDERVGAFITAAWDYTCRNSLWSFKYDNLNDYRKAINYVDIVRPIIQKHRRSDRAKHLSLQTILRNWKTSPTSVTPRDLRPTFWSKHLLTLLAKLSKKKSLDESRALLQESVRHRPQRGRSRSQIIASDVQRVLDQLEIGRSGKYTGINSQRNGAREVLTPPSYSCDNNQSHQSNVNDGDSMSCIAESSHISDMQLSSSYPIAPLTPELSPSESASIDTELLEASPPVVSWKATEVLHCDCAPICLPLVAFLSSVKNAISQQLTTALVHWARSVSWGSFCSSHLQRLAVLATGIDIINKDRIDLIGTLESVCQYTCEHSQMIQNIGDTATPVDTTDPVDLLCRYTGSADAWSDWTRDGILHIPGFFSYMEDLGIFGRIRRILTPYEGKATDDSSSAVQICHDLITQMVQQDPAYYAVLVACRPDKNWKFLHRPRRSRPCCIPNDDDVTISAPSDKVGLLTKGKGVSDLRSTISLPANSCHQTVRLVPGFHRHLLEWLAERIEQPTNDSYRQQYSTNLTYDESSEYRFGCHRDIILHHGDLILTLPQILRWSKTFSANNLLNISQSGLDDNFETLDGGCDGTWTRLAIAGNYHKLSDQYLGANEGWQDSGTFRHGLEDHCRIGSLSAVGEATLGRRQWRDPKVIQERNLILGRDSTTALGHVRQVREHLAAEFHEQLDLLQLGCDITGMPKLCFDRITAENGGRRHSAEYEC</sequence>
<dbReference type="GeneID" id="54332100"/>
<organism evidence="1 2">
    <name type="scientific">Aspergillus tanneri</name>
    <dbReference type="NCBI Taxonomy" id="1220188"/>
    <lineage>
        <taxon>Eukaryota</taxon>
        <taxon>Fungi</taxon>
        <taxon>Dikarya</taxon>
        <taxon>Ascomycota</taxon>
        <taxon>Pezizomycotina</taxon>
        <taxon>Eurotiomycetes</taxon>
        <taxon>Eurotiomycetidae</taxon>
        <taxon>Eurotiales</taxon>
        <taxon>Aspergillaceae</taxon>
        <taxon>Aspergillus</taxon>
        <taxon>Aspergillus subgen. Circumdati</taxon>
    </lineage>
</organism>
<accession>A0A5M9ME23</accession>
<evidence type="ECO:0000313" key="1">
    <source>
        <dbReference type="EMBL" id="KAA8645181.1"/>
    </source>
</evidence>
<dbReference type="VEuPathDB" id="FungiDB:EYZ11_010485"/>
<gene>
    <name evidence="1" type="ORF">ATNIH1004_009398</name>
</gene>
<dbReference type="EMBL" id="QUQM01000006">
    <property type="protein sequence ID" value="KAA8645181.1"/>
    <property type="molecule type" value="Genomic_DNA"/>
</dbReference>
<proteinExistence type="predicted"/>
<dbReference type="OrthoDB" id="4505337at2759"/>
<dbReference type="AlphaFoldDB" id="A0A5M9ME23"/>
<comment type="caution">
    <text evidence="1">The sequence shown here is derived from an EMBL/GenBank/DDBJ whole genome shotgun (WGS) entry which is preliminary data.</text>
</comment>
<dbReference type="Proteomes" id="UP000324241">
    <property type="component" value="Unassembled WGS sequence"/>
</dbReference>
<name>A0A5M9ME23_9EURO</name>
<reference evidence="1 2" key="1">
    <citation type="submission" date="2019-08" db="EMBL/GenBank/DDBJ databases">
        <title>The genome sequence of a newly discovered highly antifungal drug resistant Aspergillus species, Aspergillus tanneri NIH 1004.</title>
        <authorList>
            <person name="Mounaud S."/>
            <person name="Singh I."/>
            <person name="Joardar V."/>
            <person name="Pakala S."/>
            <person name="Pakala S."/>
            <person name="Venepally P."/>
            <person name="Chung J.K."/>
            <person name="Losada L."/>
            <person name="Nierman W.C."/>
        </authorList>
    </citation>
    <scope>NUCLEOTIDE SEQUENCE [LARGE SCALE GENOMIC DNA]</scope>
    <source>
        <strain evidence="1 2">NIH1004</strain>
    </source>
</reference>